<dbReference type="GO" id="GO:0004519">
    <property type="term" value="F:endonuclease activity"/>
    <property type="evidence" value="ECO:0007669"/>
    <property type="project" value="UniProtKB-KW"/>
</dbReference>
<dbReference type="GO" id="GO:0009307">
    <property type="term" value="P:DNA restriction-modification system"/>
    <property type="evidence" value="ECO:0007669"/>
    <property type="project" value="UniProtKB-KW"/>
</dbReference>
<dbReference type="CDD" id="cd17262">
    <property type="entry name" value="RMtype1_S_Aco12261I-TRD2-CR2"/>
    <property type="match status" value="1"/>
</dbReference>
<dbReference type="Pfam" id="PF01420">
    <property type="entry name" value="Methylase_S"/>
    <property type="match status" value="2"/>
</dbReference>
<dbReference type="Proteomes" id="UP000885826">
    <property type="component" value="Unassembled WGS sequence"/>
</dbReference>
<dbReference type="AlphaFoldDB" id="A0A9C9K0J5"/>
<keyword evidence="6" id="KW-0540">Nuclease</keyword>
<evidence type="ECO:0000256" key="3">
    <source>
        <dbReference type="ARBA" id="ARBA00023125"/>
    </source>
</evidence>
<dbReference type="InterPro" id="IPR052021">
    <property type="entry name" value="Type-I_RS_S_subunit"/>
</dbReference>
<dbReference type="InterPro" id="IPR000055">
    <property type="entry name" value="Restrct_endonuc_typeI_TRD"/>
</dbReference>
<reference evidence="6" key="1">
    <citation type="journal article" date="2020" name="mSystems">
        <title>Genome- and Community-Level Interaction Insights into Carbon Utilization and Element Cycling Functions of Hydrothermarchaeota in Hydrothermal Sediment.</title>
        <authorList>
            <person name="Zhou Z."/>
            <person name="Liu Y."/>
            <person name="Xu W."/>
            <person name="Pan J."/>
            <person name="Luo Z.H."/>
            <person name="Li M."/>
        </authorList>
    </citation>
    <scope>NUCLEOTIDE SEQUENCE</scope>
    <source>
        <strain evidence="6">HyVt-388</strain>
    </source>
</reference>
<dbReference type="PANTHER" id="PTHR30408:SF12">
    <property type="entry name" value="TYPE I RESTRICTION ENZYME MJAVIII SPECIFICITY SUBUNIT"/>
    <property type="match status" value="1"/>
</dbReference>
<comment type="similarity">
    <text evidence="1">Belongs to the type-I restriction system S methylase family.</text>
</comment>
<dbReference type="SUPFAM" id="SSF116734">
    <property type="entry name" value="DNA methylase specificity domain"/>
    <property type="match status" value="2"/>
</dbReference>
<organism evidence="6 7">
    <name type="scientific">candidate division WOR-3 bacterium</name>
    <dbReference type="NCBI Taxonomy" id="2052148"/>
    <lineage>
        <taxon>Bacteria</taxon>
        <taxon>Bacteria division WOR-3</taxon>
    </lineage>
</organism>
<gene>
    <name evidence="6" type="ORF">ENI34_08210</name>
</gene>
<dbReference type="Gene3D" id="1.10.287.1120">
    <property type="entry name" value="Bipartite methylase S protein"/>
    <property type="match status" value="1"/>
</dbReference>
<keyword evidence="6" id="KW-0378">Hydrolase</keyword>
<protein>
    <submittedName>
        <fullName evidence="6">Restriction endonuclease subunit S</fullName>
    </submittedName>
</protein>
<evidence type="ECO:0000256" key="2">
    <source>
        <dbReference type="ARBA" id="ARBA00022747"/>
    </source>
</evidence>
<dbReference type="GO" id="GO:0003677">
    <property type="term" value="F:DNA binding"/>
    <property type="evidence" value="ECO:0007669"/>
    <property type="project" value="UniProtKB-KW"/>
</dbReference>
<accession>A0A9C9K0J5</accession>
<dbReference type="PANTHER" id="PTHR30408">
    <property type="entry name" value="TYPE-1 RESTRICTION ENZYME ECOKI SPECIFICITY PROTEIN"/>
    <property type="match status" value="1"/>
</dbReference>
<evidence type="ECO:0000256" key="4">
    <source>
        <dbReference type="SAM" id="Coils"/>
    </source>
</evidence>
<feature type="coiled-coil region" evidence="4">
    <location>
        <begin position="162"/>
        <end position="193"/>
    </location>
</feature>
<keyword evidence="6" id="KW-0255">Endonuclease</keyword>
<keyword evidence="4" id="KW-0175">Coiled coil</keyword>
<dbReference type="InterPro" id="IPR044946">
    <property type="entry name" value="Restrct_endonuc_typeI_TRD_sf"/>
</dbReference>
<keyword evidence="2" id="KW-0680">Restriction system</keyword>
<keyword evidence="3" id="KW-0238">DNA-binding</keyword>
<dbReference type="CDD" id="cd17273">
    <property type="entry name" value="RMtype1_S_EcoJA69PI-TRD1-CR1_like"/>
    <property type="match status" value="1"/>
</dbReference>
<comment type="caution">
    <text evidence="6">The sequence shown here is derived from an EMBL/GenBank/DDBJ whole genome shotgun (WGS) entry which is preliminary data.</text>
</comment>
<evidence type="ECO:0000259" key="5">
    <source>
        <dbReference type="Pfam" id="PF01420"/>
    </source>
</evidence>
<feature type="domain" description="Type I restriction modification DNA specificity" evidence="5">
    <location>
        <begin position="4"/>
        <end position="175"/>
    </location>
</feature>
<sequence length="396" mass="45443">MERKDWKKVSIGKICNVETGTTPSTKVKDYWEDGLIKWVTPTDLSKLGGKMTIKDTERKITEQAVTDFSLKVMPKGSIIVSSRAPIGYIAILEDAMAFNQGCKGLIIRNQNEIDNFYLSYQLLTKVNKMKSLGTGSTFSEISKSQIENLQVFLPPLTEQKKIAEILSTVDEAIEKVNEAIKKTERLKKGLMQDLLTKGIGHKEFKDTEIGRIPKEWVYSTLGELIEVHDSKRIPLSEMERAKRKGKYPYCGANGIMDYIDDYIFDGEFLLIAEDGGAYGKFENSCYLMNGKFWVNNHAHIIKAKDNQTINKFLFYMLNFQDLRPYIVGSTRRKLNQEYLRQIYLPLPPLTEQKQIAEILGTVDERLEVLKNKKQKFEKIKKGLMNDLLTGRRRVKV</sequence>
<evidence type="ECO:0000313" key="7">
    <source>
        <dbReference type="Proteomes" id="UP000885826"/>
    </source>
</evidence>
<dbReference type="EMBL" id="DRIG01000087">
    <property type="protein sequence ID" value="HEC79106.1"/>
    <property type="molecule type" value="Genomic_DNA"/>
</dbReference>
<evidence type="ECO:0000256" key="1">
    <source>
        <dbReference type="ARBA" id="ARBA00010923"/>
    </source>
</evidence>
<feature type="domain" description="Type I restriction modification DNA specificity" evidence="5">
    <location>
        <begin position="213"/>
        <end position="376"/>
    </location>
</feature>
<evidence type="ECO:0000313" key="6">
    <source>
        <dbReference type="EMBL" id="HEC79106.1"/>
    </source>
</evidence>
<dbReference type="Gene3D" id="3.90.220.20">
    <property type="entry name" value="DNA methylase specificity domains"/>
    <property type="match status" value="2"/>
</dbReference>
<name>A0A9C9K0J5_UNCW3</name>
<proteinExistence type="inferred from homology"/>